<feature type="region of interest" description="Disordered" evidence="1">
    <location>
        <begin position="1"/>
        <end position="77"/>
    </location>
</feature>
<evidence type="ECO:0000313" key="2">
    <source>
        <dbReference type="EMBL" id="KAK8405615.1"/>
    </source>
</evidence>
<feature type="compositionally biased region" description="Basic and acidic residues" evidence="1">
    <location>
        <begin position="30"/>
        <end position="39"/>
    </location>
</feature>
<dbReference type="EMBL" id="JARAKH010000003">
    <property type="protein sequence ID" value="KAK8405615.1"/>
    <property type="molecule type" value="Genomic_DNA"/>
</dbReference>
<accession>A0AAW0V419</accession>
<evidence type="ECO:0000313" key="3">
    <source>
        <dbReference type="Proteomes" id="UP001487740"/>
    </source>
</evidence>
<dbReference type="Proteomes" id="UP001487740">
    <property type="component" value="Unassembled WGS sequence"/>
</dbReference>
<dbReference type="AlphaFoldDB" id="A0AAW0V419"/>
<protein>
    <submittedName>
        <fullName evidence="2">Uncharacterized protein</fullName>
    </submittedName>
</protein>
<organism evidence="2 3">
    <name type="scientific">Scylla paramamosain</name>
    <name type="common">Mud crab</name>
    <dbReference type="NCBI Taxonomy" id="85552"/>
    <lineage>
        <taxon>Eukaryota</taxon>
        <taxon>Metazoa</taxon>
        <taxon>Ecdysozoa</taxon>
        <taxon>Arthropoda</taxon>
        <taxon>Crustacea</taxon>
        <taxon>Multicrustacea</taxon>
        <taxon>Malacostraca</taxon>
        <taxon>Eumalacostraca</taxon>
        <taxon>Eucarida</taxon>
        <taxon>Decapoda</taxon>
        <taxon>Pleocyemata</taxon>
        <taxon>Brachyura</taxon>
        <taxon>Eubrachyura</taxon>
        <taxon>Portunoidea</taxon>
        <taxon>Portunidae</taxon>
        <taxon>Portuninae</taxon>
        <taxon>Scylla</taxon>
    </lineage>
</organism>
<gene>
    <name evidence="2" type="ORF">O3P69_001853</name>
</gene>
<keyword evidence="3" id="KW-1185">Reference proteome</keyword>
<name>A0AAW0V419_SCYPA</name>
<feature type="compositionally biased region" description="Polar residues" evidence="1">
    <location>
        <begin position="41"/>
        <end position="63"/>
    </location>
</feature>
<reference evidence="2 3" key="1">
    <citation type="submission" date="2023-03" db="EMBL/GenBank/DDBJ databases">
        <title>High-quality genome of Scylla paramamosain provides insights in environmental adaptation.</title>
        <authorList>
            <person name="Zhang L."/>
        </authorList>
    </citation>
    <scope>NUCLEOTIDE SEQUENCE [LARGE SCALE GENOMIC DNA]</scope>
    <source>
        <strain evidence="2">LZ_2023a</strain>
        <tissue evidence="2">Muscle</tissue>
    </source>
</reference>
<proteinExistence type="predicted"/>
<sequence length="77" mass="8210">MLRRRDVDLKHAVHQERGLQSAGRSVGQSREGRVVERRASHQSALPASAPTGDNFSPTVTPSAISVHATPVPASDTN</sequence>
<feature type="compositionally biased region" description="Basic and acidic residues" evidence="1">
    <location>
        <begin position="1"/>
        <end position="17"/>
    </location>
</feature>
<comment type="caution">
    <text evidence="2">The sequence shown here is derived from an EMBL/GenBank/DDBJ whole genome shotgun (WGS) entry which is preliminary data.</text>
</comment>
<evidence type="ECO:0000256" key="1">
    <source>
        <dbReference type="SAM" id="MobiDB-lite"/>
    </source>
</evidence>